<sequence>MPLRPGHAPEGLRSCCRVLPGAEAVGSAMTCTDRGVLVNPAGLVDVIMVVVLASQSFDA</sequence>
<name>A0A0B5EZJ7_STRA4</name>
<accession>A0A0B5EZJ7</accession>
<reference evidence="1 2" key="1">
    <citation type="submission" date="2015-01" db="EMBL/GenBank/DDBJ databases">
        <title>Enhanced salinomycin production by adjusting the supply of polyketide extender units in Streptomyce albus DSM 41398.</title>
        <authorList>
            <person name="Lu C."/>
        </authorList>
    </citation>
    <scope>NUCLEOTIDE SEQUENCE [LARGE SCALE GENOMIC DNA]</scope>
    <source>
        <strain evidence="2">ATCC 21838 / DSM 41398 / FERM P-419 / JCM 4703 / NBRC 107858</strain>
    </source>
</reference>
<organism evidence="1 2">
    <name type="scientific">Streptomyces albus (strain ATCC 21838 / DSM 41398 / FERM P-419 / JCM 4703 / NBRC 107858)</name>
    <dbReference type="NCBI Taxonomy" id="1081613"/>
    <lineage>
        <taxon>Bacteria</taxon>
        <taxon>Bacillati</taxon>
        <taxon>Actinomycetota</taxon>
        <taxon>Actinomycetes</taxon>
        <taxon>Kitasatosporales</taxon>
        <taxon>Streptomycetaceae</taxon>
        <taxon>Streptomyces</taxon>
    </lineage>
</organism>
<gene>
    <name evidence="1" type="ORF">SLNWT_6873</name>
</gene>
<evidence type="ECO:0000313" key="2">
    <source>
        <dbReference type="Proteomes" id="UP000031523"/>
    </source>
</evidence>
<proteinExistence type="predicted"/>
<dbReference type="Proteomes" id="UP000031523">
    <property type="component" value="Chromosome"/>
</dbReference>
<dbReference type="KEGG" id="sals:SLNWT_6873"/>
<evidence type="ECO:0000313" key="1">
    <source>
        <dbReference type="EMBL" id="AJE87249.1"/>
    </source>
</evidence>
<protein>
    <submittedName>
        <fullName evidence="1">Uncharacterized protein</fullName>
    </submittedName>
</protein>
<keyword evidence="2" id="KW-1185">Reference proteome</keyword>
<dbReference type="AlphaFoldDB" id="A0A0B5EZJ7"/>
<dbReference type="EMBL" id="CP010519">
    <property type="protein sequence ID" value="AJE87249.1"/>
    <property type="molecule type" value="Genomic_DNA"/>
</dbReference>